<reference evidence="2 3" key="1">
    <citation type="submission" date="2017-08" db="EMBL/GenBank/DDBJ databases">
        <title>Comparative genomics of bacteria isolated from necrotic lesions of AOD affected trees.</title>
        <authorList>
            <person name="Doonan J."/>
            <person name="Denman S."/>
            <person name="Mcdonald J.E."/>
        </authorList>
    </citation>
    <scope>NUCLEOTIDE SEQUENCE [LARGE SCALE GENOMIC DNA]</scope>
    <source>
        <strain evidence="2 3">CIP 105588</strain>
    </source>
</reference>
<name>A0ABX9PZL2_9GAMM</name>
<keyword evidence="1" id="KW-1133">Transmembrane helix</keyword>
<dbReference type="GeneID" id="302711030"/>
<sequence length="76" mass="8742">MKISLSRWVFAALLLVIAMTVVAFTITLFKYLILYFIAGIFYGSFSQMSYLSIKIGLFTGVLITIGLWIKHRFNIR</sequence>
<accession>A0ABX9PZL2</accession>
<proteinExistence type="predicted"/>
<dbReference type="Proteomes" id="UP000284853">
    <property type="component" value="Unassembled WGS sequence"/>
</dbReference>
<evidence type="ECO:0000313" key="3">
    <source>
        <dbReference type="Proteomes" id="UP000284853"/>
    </source>
</evidence>
<gene>
    <name evidence="2" type="ORF">CKQ54_19700</name>
</gene>
<organism evidence="2 3">
    <name type="scientific">Rahnella variigena</name>
    <dbReference type="NCBI Taxonomy" id="574964"/>
    <lineage>
        <taxon>Bacteria</taxon>
        <taxon>Pseudomonadati</taxon>
        <taxon>Pseudomonadota</taxon>
        <taxon>Gammaproteobacteria</taxon>
        <taxon>Enterobacterales</taxon>
        <taxon>Yersiniaceae</taxon>
        <taxon>Rahnella</taxon>
    </lineage>
</organism>
<comment type="caution">
    <text evidence="2">The sequence shown here is derived from an EMBL/GenBank/DDBJ whole genome shotgun (WGS) entry which is preliminary data.</text>
</comment>
<feature type="transmembrane region" description="Helical" evidence="1">
    <location>
        <begin position="12"/>
        <end position="42"/>
    </location>
</feature>
<keyword evidence="3" id="KW-1185">Reference proteome</keyword>
<dbReference type="RefSeq" id="WP_120349692.1">
    <property type="nucleotide sequence ID" value="NZ_NSDJ01000001.1"/>
</dbReference>
<feature type="transmembrane region" description="Helical" evidence="1">
    <location>
        <begin position="48"/>
        <end position="69"/>
    </location>
</feature>
<keyword evidence="1" id="KW-0812">Transmembrane</keyword>
<evidence type="ECO:0000313" key="2">
    <source>
        <dbReference type="EMBL" id="RKF70463.1"/>
    </source>
</evidence>
<protein>
    <submittedName>
        <fullName evidence="2">Uncharacterized protein</fullName>
    </submittedName>
</protein>
<dbReference type="EMBL" id="NSDJ01000001">
    <property type="protein sequence ID" value="RKF70463.1"/>
    <property type="molecule type" value="Genomic_DNA"/>
</dbReference>
<evidence type="ECO:0000256" key="1">
    <source>
        <dbReference type="SAM" id="Phobius"/>
    </source>
</evidence>
<keyword evidence="1" id="KW-0472">Membrane</keyword>